<organism evidence="2 3">
    <name type="scientific">Brevibacillus brevis</name>
    <name type="common">Bacillus brevis</name>
    <dbReference type="NCBI Taxonomy" id="1393"/>
    <lineage>
        <taxon>Bacteria</taxon>
        <taxon>Bacillati</taxon>
        <taxon>Bacillota</taxon>
        <taxon>Bacilli</taxon>
        <taxon>Bacillales</taxon>
        <taxon>Paenibacillaceae</taxon>
        <taxon>Brevibacillus</taxon>
    </lineage>
</organism>
<sequence>MKLADWIKRGTAMALCGSCLVFLPVVDGNAGAVVYAASDKTLSLTEAQAARMAKAWPIDLKDYELAEVFPDERLSHERGSEVWTIDWKHTKDESQRKWTTVEASTGKLLRYSRFQGDKQPDAGERTISRAEALKLAEKFLQLAAPEELQRTAKDNQFQSIEPHPPRAGIYAFSFARVENGIPFLENALQVTVDIQGEIVYYERNWFDGALPDPEPKLSLVEARKRWEEAVQPSLGYVYAGEELIKYGLKQKKTILAYHYNEKAPVLIDALTGQPYNILGESVSQPAKIAPLGESGKGARTAQKELTEFELRNRADGIARDLFGAEPDRSRVGGTTFVVMDDFGEGGGGNSSLFFYVRPASGEEREKRYSLGMDDYGNVTNLSLDEERREEKRETVSHPISYEKAQAIATDFVKKLLPDQLGELYPVQLPPAEESKKYLFGQNGGYFIVFGWLKQGIPVEHLETEVIVDPVTGEVKGVYSIPIYQRMEEIPQQSAGIDVSRAKQVEAEQRELLLTYFIPHPEWRQGSYLVKREPKLAYRMTGDDGVVDANEGKWVSFTAYRQSKIPEDIATHPQRTALVNAVDKGYFPVVGSKLEPERPVTRGEFVRILVQSNRFYGFADSYREEVALAFSDIAQSHPLYETMKKAASIGLAQPKASGAAFEPDRPVTKQEAREMIGDLLGSDLRDRVFQQVGKVRQLHDHLTLADAAVLLSEMESAAKAMR</sequence>
<name>A0ABY9T6A2_BREBE</name>
<proteinExistence type="predicted"/>
<dbReference type="Pfam" id="PF00395">
    <property type="entry name" value="SLH"/>
    <property type="match status" value="1"/>
</dbReference>
<keyword evidence="3" id="KW-1185">Reference proteome</keyword>
<evidence type="ECO:0000313" key="3">
    <source>
        <dbReference type="Proteomes" id="UP001256827"/>
    </source>
</evidence>
<protein>
    <submittedName>
        <fullName evidence="2">S-layer homology domain-containing protein</fullName>
    </submittedName>
</protein>
<dbReference type="Pfam" id="PF16244">
    <property type="entry name" value="DUF4901"/>
    <property type="match status" value="2"/>
</dbReference>
<evidence type="ECO:0000313" key="2">
    <source>
        <dbReference type="EMBL" id="WNC15615.1"/>
    </source>
</evidence>
<dbReference type="EMBL" id="CP134050">
    <property type="protein sequence ID" value="WNC15615.1"/>
    <property type="molecule type" value="Genomic_DNA"/>
</dbReference>
<dbReference type="InterPro" id="IPR032599">
    <property type="entry name" value="YcdB/YcdC_rep_domain"/>
</dbReference>
<accession>A0ABY9T6A2</accession>
<dbReference type="RefSeq" id="WP_310769546.1">
    <property type="nucleotide sequence ID" value="NZ_CP134050.1"/>
</dbReference>
<gene>
    <name evidence="2" type="ORF">RGB73_04545</name>
</gene>
<dbReference type="InterPro" id="IPR001119">
    <property type="entry name" value="SLH_dom"/>
</dbReference>
<feature type="domain" description="SLH" evidence="1">
    <location>
        <begin position="625"/>
        <end position="689"/>
    </location>
</feature>
<reference evidence="2 3" key="1">
    <citation type="submission" date="2023-09" db="EMBL/GenBank/DDBJ databases">
        <title>Complete Genome and Methylome dissection of Bacillus brevis NEB573 original source of BbsI restriction endonuclease.</title>
        <authorList>
            <person name="Fomenkov A."/>
            <person name="Roberts R.D."/>
        </authorList>
    </citation>
    <scope>NUCLEOTIDE SEQUENCE [LARGE SCALE GENOMIC DNA]</scope>
    <source>
        <strain evidence="2 3">NEB573</strain>
    </source>
</reference>
<dbReference type="Proteomes" id="UP001256827">
    <property type="component" value="Chromosome"/>
</dbReference>
<evidence type="ECO:0000259" key="1">
    <source>
        <dbReference type="PROSITE" id="PS51272"/>
    </source>
</evidence>
<dbReference type="PROSITE" id="PS51272">
    <property type="entry name" value="SLH"/>
    <property type="match status" value="1"/>
</dbReference>